<proteinExistence type="predicted"/>
<dbReference type="EMBL" id="JAOYFB010000040">
    <property type="protein sequence ID" value="KAK4035769.1"/>
    <property type="molecule type" value="Genomic_DNA"/>
</dbReference>
<keyword evidence="2" id="KW-1185">Reference proteome</keyword>
<gene>
    <name evidence="1" type="ORF">OUZ56_027852</name>
</gene>
<organism evidence="1 2">
    <name type="scientific">Daphnia magna</name>
    <dbReference type="NCBI Taxonomy" id="35525"/>
    <lineage>
        <taxon>Eukaryota</taxon>
        <taxon>Metazoa</taxon>
        <taxon>Ecdysozoa</taxon>
        <taxon>Arthropoda</taxon>
        <taxon>Crustacea</taxon>
        <taxon>Branchiopoda</taxon>
        <taxon>Diplostraca</taxon>
        <taxon>Cladocera</taxon>
        <taxon>Anomopoda</taxon>
        <taxon>Daphniidae</taxon>
        <taxon>Daphnia</taxon>
    </lineage>
</organism>
<sequence>MFAGIIRMETLCSALSAELSAGNRIKIVKTESAECERFAASVSASSHGSSDGDGHICPSAICLLLLDATRVRLLSTPPRRGSLATAAAAAALYRVGVDE</sequence>
<reference evidence="1 2" key="1">
    <citation type="journal article" date="2023" name="Nucleic Acids Res.">
        <title>The hologenome of Daphnia magna reveals possible DNA methylation and microbiome-mediated evolution of the host genome.</title>
        <authorList>
            <person name="Chaturvedi A."/>
            <person name="Li X."/>
            <person name="Dhandapani V."/>
            <person name="Marshall H."/>
            <person name="Kissane S."/>
            <person name="Cuenca-Cambronero M."/>
            <person name="Asole G."/>
            <person name="Calvet F."/>
            <person name="Ruiz-Romero M."/>
            <person name="Marangio P."/>
            <person name="Guigo R."/>
            <person name="Rago D."/>
            <person name="Mirbahai L."/>
            <person name="Eastwood N."/>
            <person name="Colbourne J.K."/>
            <person name="Zhou J."/>
            <person name="Mallon E."/>
            <person name="Orsini L."/>
        </authorList>
    </citation>
    <scope>NUCLEOTIDE SEQUENCE [LARGE SCALE GENOMIC DNA]</scope>
    <source>
        <strain evidence="1">LRV0_1</strain>
    </source>
</reference>
<dbReference type="Proteomes" id="UP001234178">
    <property type="component" value="Unassembled WGS sequence"/>
</dbReference>
<comment type="caution">
    <text evidence="1">The sequence shown here is derived from an EMBL/GenBank/DDBJ whole genome shotgun (WGS) entry which is preliminary data.</text>
</comment>
<evidence type="ECO:0000313" key="1">
    <source>
        <dbReference type="EMBL" id="KAK4035769.1"/>
    </source>
</evidence>
<evidence type="ECO:0000313" key="2">
    <source>
        <dbReference type="Proteomes" id="UP001234178"/>
    </source>
</evidence>
<name>A0ABR0B246_9CRUS</name>
<accession>A0ABR0B246</accession>
<protein>
    <submittedName>
        <fullName evidence="1">Uncharacterized protein</fullName>
    </submittedName>
</protein>